<comment type="caution">
    <text evidence="5">The sequence shown here is derived from an EMBL/GenBank/DDBJ whole genome shotgun (WGS) entry which is preliminary data.</text>
</comment>
<evidence type="ECO:0000256" key="3">
    <source>
        <dbReference type="ARBA" id="ARBA00022840"/>
    </source>
</evidence>
<gene>
    <name evidence="5" type="ORF">FLL46_02700</name>
</gene>
<dbReference type="Gene3D" id="2.40.100.10">
    <property type="entry name" value="Cyclophilin-like"/>
    <property type="match status" value="1"/>
</dbReference>
<keyword evidence="2" id="KW-0378">Hydrolase</keyword>
<dbReference type="InterPro" id="IPR029000">
    <property type="entry name" value="Cyclophilin-like_dom_sf"/>
</dbReference>
<reference evidence="5 6" key="1">
    <citation type="submission" date="2019-07" db="EMBL/GenBank/DDBJ databases">
        <title>Draft genome for Aliikangiella sp. M105.</title>
        <authorList>
            <person name="Wang G."/>
        </authorList>
    </citation>
    <scope>NUCLEOTIDE SEQUENCE [LARGE SCALE GENOMIC DNA]</scope>
    <source>
        <strain evidence="5 6">M105</strain>
    </source>
</reference>
<keyword evidence="6" id="KW-1185">Reference proteome</keyword>
<dbReference type="EMBL" id="VIKS01000001">
    <property type="protein sequence ID" value="TQV89807.1"/>
    <property type="molecule type" value="Genomic_DNA"/>
</dbReference>
<proteinExistence type="predicted"/>
<dbReference type="PANTHER" id="PTHR43309">
    <property type="entry name" value="5-OXOPROLINASE SUBUNIT C"/>
    <property type="match status" value="1"/>
</dbReference>
<dbReference type="GO" id="GO:0005524">
    <property type="term" value="F:ATP binding"/>
    <property type="evidence" value="ECO:0007669"/>
    <property type="project" value="UniProtKB-KW"/>
</dbReference>
<dbReference type="PANTHER" id="PTHR43309:SF5">
    <property type="entry name" value="5-OXOPROLINASE SUBUNIT C"/>
    <property type="match status" value="1"/>
</dbReference>
<evidence type="ECO:0000256" key="2">
    <source>
        <dbReference type="ARBA" id="ARBA00022801"/>
    </source>
</evidence>
<dbReference type="InterPro" id="IPR003778">
    <property type="entry name" value="CT_A_B"/>
</dbReference>
<evidence type="ECO:0000256" key="1">
    <source>
        <dbReference type="ARBA" id="ARBA00022741"/>
    </source>
</evidence>
<name>A0A545UK16_9GAMM</name>
<evidence type="ECO:0000313" key="5">
    <source>
        <dbReference type="EMBL" id="TQV89807.1"/>
    </source>
</evidence>
<dbReference type="GO" id="GO:0016787">
    <property type="term" value="F:hydrolase activity"/>
    <property type="evidence" value="ECO:0007669"/>
    <property type="project" value="UniProtKB-KW"/>
</dbReference>
<dbReference type="InterPro" id="IPR052708">
    <property type="entry name" value="PxpC"/>
</dbReference>
<dbReference type="AlphaFoldDB" id="A0A545UK16"/>
<dbReference type="GO" id="GO:0016740">
    <property type="term" value="F:transferase activity"/>
    <property type="evidence" value="ECO:0007669"/>
    <property type="project" value="UniProtKB-KW"/>
</dbReference>
<dbReference type="OrthoDB" id="9768696at2"/>
<dbReference type="Proteomes" id="UP000315439">
    <property type="component" value="Unassembled WGS sequence"/>
</dbReference>
<keyword evidence="3" id="KW-0067">ATP-binding</keyword>
<organism evidence="5 6">
    <name type="scientific">Aliikangiella coralliicola</name>
    <dbReference type="NCBI Taxonomy" id="2592383"/>
    <lineage>
        <taxon>Bacteria</taxon>
        <taxon>Pseudomonadati</taxon>
        <taxon>Pseudomonadota</taxon>
        <taxon>Gammaproteobacteria</taxon>
        <taxon>Oceanospirillales</taxon>
        <taxon>Pleioneaceae</taxon>
        <taxon>Aliikangiella</taxon>
    </lineage>
</organism>
<accession>A0A545UK16</accession>
<dbReference type="Pfam" id="PF02626">
    <property type="entry name" value="CT_A_B"/>
    <property type="match status" value="1"/>
</dbReference>
<dbReference type="RefSeq" id="WP_142891871.1">
    <property type="nucleotide sequence ID" value="NZ_ML660160.1"/>
</dbReference>
<protein>
    <submittedName>
        <fullName evidence="5">Biotin-dependent carboxyltransferase family protein</fullName>
    </submittedName>
</protein>
<dbReference type="SUPFAM" id="SSF50891">
    <property type="entry name" value="Cyclophilin-like"/>
    <property type="match status" value="1"/>
</dbReference>
<evidence type="ECO:0000313" key="6">
    <source>
        <dbReference type="Proteomes" id="UP000315439"/>
    </source>
</evidence>
<sequence length="308" mass="33898">MSIHFVKPGLQTSLQDLGRIGQMHKGISRSGAMDTVAMQMANWLVSKPLDSAVLEITLVGPTLAFEKAMTLGVCGAEFELFLNGNQVFNNESFNVKPGDKLQFDKLKTGARAYLAFSGELKLAKVLASYSTHITAGFGGYQGRQFKLNDSLELHQTQIKDARKLPKECEMFYSGNYLLRCVSSVESSLFKQQNKNQFYASSYKVSTDSNRMGIRLSDNPIQLDNKLEILSSGLTQGSIQIPPSGEPIISSVDGQTIGGYPRIANVITADLSLLGQLKANDKVNFVFTTNKQANIILTNKQKIMNKLLR</sequence>
<keyword evidence="1" id="KW-0547">Nucleotide-binding</keyword>
<evidence type="ECO:0000259" key="4">
    <source>
        <dbReference type="SMART" id="SM00797"/>
    </source>
</evidence>
<feature type="domain" description="Carboxyltransferase" evidence="4">
    <location>
        <begin position="24"/>
        <end position="302"/>
    </location>
</feature>
<keyword evidence="5" id="KW-0808">Transferase</keyword>
<dbReference type="NCBIfam" id="TIGR00724">
    <property type="entry name" value="urea_amlyse_rel"/>
    <property type="match status" value="1"/>
</dbReference>
<dbReference type="SMART" id="SM00797">
    <property type="entry name" value="AHS2"/>
    <property type="match status" value="1"/>
</dbReference>